<evidence type="ECO:0000256" key="1">
    <source>
        <dbReference type="SAM" id="MobiDB-lite"/>
    </source>
</evidence>
<comment type="caution">
    <text evidence="2">The sequence shown here is derived from an EMBL/GenBank/DDBJ whole genome shotgun (WGS) entry which is preliminary data.</text>
</comment>
<accession>A0A5N5H9E8</accession>
<feature type="compositionally biased region" description="Basic and acidic residues" evidence="1">
    <location>
        <begin position="95"/>
        <end position="107"/>
    </location>
</feature>
<dbReference type="AlphaFoldDB" id="A0A5N5H9E8"/>
<dbReference type="Gene3D" id="6.10.250.1270">
    <property type="match status" value="1"/>
</dbReference>
<reference evidence="2 3" key="3">
    <citation type="submission" date="2019-11" db="EMBL/GenBank/DDBJ databases">
        <title>A de novo genome assembly of a pear dwarfing rootstock.</title>
        <authorList>
            <person name="Wang F."/>
            <person name="Wang J."/>
            <person name="Li S."/>
            <person name="Zhang Y."/>
            <person name="Fang M."/>
            <person name="Ma L."/>
            <person name="Zhao Y."/>
            <person name="Jiang S."/>
        </authorList>
    </citation>
    <scope>NUCLEOTIDE SEQUENCE [LARGE SCALE GENOMIC DNA]</scope>
    <source>
        <strain evidence="2">S2</strain>
        <tissue evidence="2">Leaf</tissue>
    </source>
</reference>
<keyword evidence="3" id="KW-1185">Reference proteome</keyword>
<keyword evidence="2" id="KW-0689">Ribosomal protein</keyword>
<evidence type="ECO:0000313" key="3">
    <source>
        <dbReference type="Proteomes" id="UP000327157"/>
    </source>
</evidence>
<feature type="compositionally biased region" description="Basic and acidic residues" evidence="1">
    <location>
        <begin position="65"/>
        <end position="77"/>
    </location>
</feature>
<sequence>MKEETSFQLKAVKKTIHATNKPDARSIVGATPKVIHSRITEKPEVHGAAREAALRQIKIRIKKTKDEKNAKKAEVLKSQKTQGKGNIPMGGAPKGPEHGDRGGKREPPFCCPLSAV</sequence>
<evidence type="ECO:0000313" key="2">
    <source>
        <dbReference type="EMBL" id="KAB2622050.1"/>
    </source>
</evidence>
<reference evidence="3" key="2">
    <citation type="submission" date="2019-10" db="EMBL/GenBank/DDBJ databases">
        <title>A de novo genome assembly of a pear dwarfing rootstock.</title>
        <authorList>
            <person name="Wang F."/>
            <person name="Wang J."/>
            <person name="Li S."/>
            <person name="Zhang Y."/>
            <person name="Fang M."/>
            <person name="Ma L."/>
            <person name="Zhao Y."/>
            <person name="Jiang S."/>
        </authorList>
    </citation>
    <scope>NUCLEOTIDE SEQUENCE [LARGE SCALE GENOMIC DNA]</scope>
</reference>
<keyword evidence="2" id="KW-0687">Ribonucleoprotein</keyword>
<proteinExistence type="predicted"/>
<protein>
    <submittedName>
        <fullName evidence="2">60S ribosomal protein L24-like</fullName>
    </submittedName>
</protein>
<feature type="region of interest" description="Disordered" evidence="1">
    <location>
        <begin position="65"/>
        <end position="116"/>
    </location>
</feature>
<name>A0A5N5H9E8_9ROSA</name>
<dbReference type="Proteomes" id="UP000327157">
    <property type="component" value="Chromosome 4"/>
</dbReference>
<reference evidence="2 3" key="1">
    <citation type="submission" date="2019-09" db="EMBL/GenBank/DDBJ databases">
        <authorList>
            <person name="Ou C."/>
        </authorList>
    </citation>
    <scope>NUCLEOTIDE SEQUENCE [LARGE SCALE GENOMIC DNA]</scope>
    <source>
        <strain evidence="2">S2</strain>
        <tissue evidence="2">Leaf</tissue>
    </source>
</reference>
<gene>
    <name evidence="2" type="ORF">D8674_024232</name>
</gene>
<dbReference type="GO" id="GO:0005840">
    <property type="term" value="C:ribosome"/>
    <property type="evidence" value="ECO:0007669"/>
    <property type="project" value="UniProtKB-KW"/>
</dbReference>
<dbReference type="EMBL" id="SMOL01000231">
    <property type="protein sequence ID" value="KAB2622050.1"/>
    <property type="molecule type" value="Genomic_DNA"/>
</dbReference>
<organism evidence="2 3">
    <name type="scientific">Pyrus ussuriensis x Pyrus communis</name>
    <dbReference type="NCBI Taxonomy" id="2448454"/>
    <lineage>
        <taxon>Eukaryota</taxon>
        <taxon>Viridiplantae</taxon>
        <taxon>Streptophyta</taxon>
        <taxon>Embryophyta</taxon>
        <taxon>Tracheophyta</taxon>
        <taxon>Spermatophyta</taxon>
        <taxon>Magnoliopsida</taxon>
        <taxon>eudicotyledons</taxon>
        <taxon>Gunneridae</taxon>
        <taxon>Pentapetalae</taxon>
        <taxon>rosids</taxon>
        <taxon>fabids</taxon>
        <taxon>Rosales</taxon>
        <taxon>Rosaceae</taxon>
        <taxon>Amygdaloideae</taxon>
        <taxon>Maleae</taxon>
        <taxon>Pyrus</taxon>
    </lineage>
</organism>